<accession>A0ACC0BTF8</accession>
<dbReference type="Proteomes" id="UP001060085">
    <property type="component" value="Linkage Group LG02"/>
</dbReference>
<comment type="caution">
    <text evidence="1">The sequence shown here is derived from an EMBL/GenBank/DDBJ whole genome shotgun (WGS) entry which is preliminary data.</text>
</comment>
<evidence type="ECO:0000313" key="1">
    <source>
        <dbReference type="EMBL" id="KAI5675915.1"/>
    </source>
</evidence>
<dbReference type="EMBL" id="CM044702">
    <property type="protein sequence ID" value="KAI5675915.1"/>
    <property type="molecule type" value="Genomic_DNA"/>
</dbReference>
<evidence type="ECO:0000313" key="2">
    <source>
        <dbReference type="Proteomes" id="UP001060085"/>
    </source>
</evidence>
<proteinExistence type="predicted"/>
<reference evidence="2" key="1">
    <citation type="journal article" date="2023" name="Nat. Plants">
        <title>Single-cell RNA sequencing provides a high-resolution roadmap for understanding the multicellular compartmentation of specialized metabolism.</title>
        <authorList>
            <person name="Sun S."/>
            <person name="Shen X."/>
            <person name="Li Y."/>
            <person name="Li Y."/>
            <person name="Wang S."/>
            <person name="Li R."/>
            <person name="Zhang H."/>
            <person name="Shen G."/>
            <person name="Guo B."/>
            <person name="Wei J."/>
            <person name="Xu J."/>
            <person name="St-Pierre B."/>
            <person name="Chen S."/>
            <person name="Sun C."/>
        </authorList>
    </citation>
    <scope>NUCLEOTIDE SEQUENCE [LARGE SCALE GENOMIC DNA]</scope>
</reference>
<name>A0ACC0BTF8_CATRO</name>
<organism evidence="1 2">
    <name type="scientific">Catharanthus roseus</name>
    <name type="common">Madagascar periwinkle</name>
    <name type="synonym">Vinca rosea</name>
    <dbReference type="NCBI Taxonomy" id="4058"/>
    <lineage>
        <taxon>Eukaryota</taxon>
        <taxon>Viridiplantae</taxon>
        <taxon>Streptophyta</taxon>
        <taxon>Embryophyta</taxon>
        <taxon>Tracheophyta</taxon>
        <taxon>Spermatophyta</taxon>
        <taxon>Magnoliopsida</taxon>
        <taxon>eudicotyledons</taxon>
        <taxon>Gunneridae</taxon>
        <taxon>Pentapetalae</taxon>
        <taxon>asterids</taxon>
        <taxon>lamiids</taxon>
        <taxon>Gentianales</taxon>
        <taxon>Apocynaceae</taxon>
        <taxon>Rauvolfioideae</taxon>
        <taxon>Vinceae</taxon>
        <taxon>Catharanthinae</taxon>
        <taxon>Catharanthus</taxon>
    </lineage>
</organism>
<sequence length="158" mass="17882">MRMGTGERREKNELGRLKNNLLVRRNMEEQSNIDAGVGRLKSSVNKCVSLYPAQTHLIESIRVRVRVQRGKGGSGGLNFQPESPTPVAGISLSSKQHLQTLFALHPFPLQHKLLQFKESYTFSCLKTLYMAAKLSRKLVLPIRIKDYLASYQLCILID</sequence>
<gene>
    <name evidence="1" type="ORF">M9H77_06865</name>
</gene>
<protein>
    <submittedName>
        <fullName evidence="1">Uncharacterized protein</fullName>
    </submittedName>
</protein>
<keyword evidence="2" id="KW-1185">Reference proteome</keyword>